<feature type="compositionally biased region" description="Polar residues" evidence="7">
    <location>
        <begin position="1451"/>
        <end position="1464"/>
    </location>
</feature>
<dbReference type="Gene3D" id="1.10.220.150">
    <property type="entry name" value="Arf GTPase activating protein"/>
    <property type="match status" value="1"/>
</dbReference>
<dbReference type="InterPro" id="IPR052227">
    <property type="entry name" value="Arf-Rho-GAP_ANK-PH_domain"/>
</dbReference>
<evidence type="ECO:0000259" key="11">
    <source>
        <dbReference type="PROSITE" id="PS50200"/>
    </source>
</evidence>
<dbReference type="InterPro" id="IPR001660">
    <property type="entry name" value="SAM"/>
</dbReference>
<evidence type="ECO:0000259" key="8">
    <source>
        <dbReference type="PROSITE" id="PS50003"/>
    </source>
</evidence>
<dbReference type="PROSITE" id="PS50238">
    <property type="entry name" value="RHOGAP"/>
    <property type="match status" value="1"/>
</dbReference>
<dbReference type="Gene3D" id="2.30.29.30">
    <property type="entry name" value="Pleckstrin-homology domain (PH domain)/Phosphotyrosine-binding domain (PTB)"/>
    <property type="match status" value="5"/>
</dbReference>
<dbReference type="GO" id="GO:0008270">
    <property type="term" value="F:zinc ion binding"/>
    <property type="evidence" value="ECO:0007669"/>
    <property type="project" value="UniProtKB-KW"/>
</dbReference>
<feature type="domain" description="Rho-GAP" evidence="12">
    <location>
        <begin position="910"/>
        <end position="1091"/>
    </location>
</feature>
<keyword evidence="2" id="KW-0343">GTPase activation</keyword>
<dbReference type="PROSITE" id="PS50200">
    <property type="entry name" value="RA"/>
    <property type="match status" value="1"/>
</dbReference>
<evidence type="ECO:0000256" key="2">
    <source>
        <dbReference type="ARBA" id="ARBA00022468"/>
    </source>
</evidence>
<dbReference type="InterPro" id="IPR011993">
    <property type="entry name" value="PH-like_dom_sf"/>
</dbReference>
<protein>
    <submittedName>
        <fullName evidence="13">ARAP3 protein</fullName>
    </submittedName>
</protein>
<dbReference type="SMART" id="SM00233">
    <property type="entry name" value="PH"/>
    <property type="match status" value="5"/>
</dbReference>
<dbReference type="InterPro" id="IPR008936">
    <property type="entry name" value="Rho_GTPase_activation_prot"/>
</dbReference>
<dbReference type="OrthoDB" id="29546at2759"/>
<dbReference type="Pfam" id="PF01412">
    <property type="entry name" value="ArfGap"/>
    <property type="match status" value="1"/>
</dbReference>
<dbReference type="InterPro" id="IPR013761">
    <property type="entry name" value="SAM/pointed_sf"/>
</dbReference>
<dbReference type="Pfam" id="PF00169">
    <property type="entry name" value="PH"/>
    <property type="match status" value="2"/>
</dbReference>
<proteinExistence type="predicted"/>
<dbReference type="CDD" id="cd13253">
    <property type="entry name" value="PH1_ARAP"/>
    <property type="match status" value="1"/>
</dbReference>
<dbReference type="SUPFAM" id="SSF47769">
    <property type="entry name" value="SAM/Pointed domain"/>
    <property type="match status" value="1"/>
</dbReference>
<keyword evidence="5" id="KW-0677">Repeat</keyword>
<dbReference type="PANTHER" id="PTHR45899">
    <property type="entry name" value="RHO GTPASE ACTIVATING PROTEIN AT 15B, ISOFORM C"/>
    <property type="match status" value="1"/>
</dbReference>
<comment type="caution">
    <text evidence="13">The sequence shown here is derived from an EMBL/GenBank/DDBJ whole genome shotgun (WGS) entry which is preliminary data.</text>
</comment>
<dbReference type="Pfam" id="PF07647">
    <property type="entry name" value="SAM_2"/>
    <property type="match status" value="1"/>
</dbReference>
<feature type="domain" description="PH" evidence="8">
    <location>
        <begin position="808"/>
        <end position="906"/>
    </location>
</feature>
<dbReference type="CDD" id="cd17228">
    <property type="entry name" value="RA_ARAP3"/>
    <property type="match status" value="1"/>
</dbReference>
<feature type="compositionally biased region" description="Pro residues" evidence="7">
    <location>
        <begin position="131"/>
        <end position="140"/>
    </location>
</feature>
<feature type="domain" description="Arf-GAP" evidence="10">
    <location>
        <begin position="488"/>
        <end position="617"/>
    </location>
</feature>
<dbReference type="GO" id="GO:0005737">
    <property type="term" value="C:cytoplasm"/>
    <property type="evidence" value="ECO:0007669"/>
    <property type="project" value="UniProtKB-SubCell"/>
</dbReference>
<dbReference type="InterPro" id="IPR001164">
    <property type="entry name" value="ArfGAP_dom"/>
</dbReference>
<dbReference type="CDD" id="cd04385">
    <property type="entry name" value="RhoGAP_ARAP"/>
    <property type="match status" value="1"/>
</dbReference>
<dbReference type="InterPro" id="IPR000198">
    <property type="entry name" value="RhoGAP_dom"/>
</dbReference>
<dbReference type="PROSITE" id="PS50003">
    <property type="entry name" value="PH_DOMAIN"/>
    <property type="match status" value="5"/>
</dbReference>
<dbReference type="SMART" id="SM00324">
    <property type="entry name" value="RhoGAP"/>
    <property type="match status" value="1"/>
</dbReference>
<feature type="region of interest" description="Disordered" evidence="7">
    <location>
        <begin position="119"/>
        <end position="154"/>
    </location>
</feature>
<dbReference type="SMART" id="SM00105">
    <property type="entry name" value="ArfGap"/>
    <property type="match status" value="1"/>
</dbReference>
<evidence type="ECO:0000256" key="5">
    <source>
        <dbReference type="ARBA" id="ARBA00022737"/>
    </source>
</evidence>
<organism evidence="13 14">
    <name type="scientific">Anhinga anhinga</name>
    <name type="common">Anhinga</name>
    <name type="synonym">Plotus anhinga</name>
    <dbReference type="NCBI Taxonomy" id="56067"/>
    <lineage>
        <taxon>Eukaryota</taxon>
        <taxon>Metazoa</taxon>
        <taxon>Chordata</taxon>
        <taxon>Craniata</taxon>
        <taxon>Vertebrata</taxon>
        <taxon>Euteleostomi</taxon>
        <taxon>Archelosauria</taxon>
        <taxon>Archosauria</taxon>
        <taxon>Dinosauria</taxon>
        <taxon>Saurischia</taxon>
        <taxon>Theropoda</taxon>
        <taxon>Coelurosauria</taxon>
        <taxon>Aves</taxon>
        <taxon>Neognathae</taxon>
        <taxon>Neoaves</taxon>
        <taxon>Aequornithes</taxon>
        <taxon>Suliformes</taxon>
        <taxon>Anhingidae</taxon>
        <taxon>Anhinga</taxon>
    </lineage>
</organism>
<dbReference type="InterPro" id="IPR029071">
    <property type="entry name" value="Ubiquitin-like_domsf"/>
</dbReference>
<feature type="region of interest" description="Disordered" evidence="7">
    <location>
        <begin position="1434"/>
        <end position="1470"/>
    </location>
</feature>
<feature type="non-terminal residue" evidence="13">
    <location>
        <position position="1"/>
    </location>
</feature>
<evidence type="ECO:0000313" key="13">
    <source>
        <dbReference type="EMBL" id="NXC66626.1"/>
    </source>
</evidence>
<dbReference type="SUPFAM" id="SSF48350">
    <property type="entry name" value="GTPase activation domain, GAP"/>
    <property type="match status" value="1"/>
</dbReference>
<keyword evidence="4" id="KW-0597">Phosphoprotein</keyword>
<dbReference type="PROSITE" id="PS50115">
    <property type="entry name" value="ARFGAP"/>
    <property type="match status" value="1"/>
</dbReference>
<feature type="domain" description="PH" evidence="8">
    <location>
        <begin position="294"/>
        <end position="386"/>
    </location>
</feature>
<dbReference type="EMBL" id="WBMU01000218">
    <property type="protein sequence ID" value="NXC66626.1"/>
    <property type="molecule type" value="Genomic_DNA"/>
</dbReference>
<evidence type="ECO:0000313" key="14">
    <source>
        <dbReference type="Proteomes" id="UP000657035"/>
    </source>
</evidence>
<dbReference type="GO" id="GO:0007165">
    <property type="term" value="P:signal transduction"/>
    <property type="evidence" value="ECO:0007669"/>
    <property type="project" value="InterPro"/>
</dbReference>
<gene>
    <name evidence="13" type="primary">Arap3</name>
    <name evidence="13" type="ORF">ANHANH_R13284</name>
</gene>
<dbReference type="SMART" id="SM00454">
    <property type="entry name" value="SAM"/>
    <property type="match status" value="1"/>
</dbReference>
<feature type="region of interest" description="Disordered" evidence="7">
    <location>
        <begin position="208"/>
        <end position="236"/>
    </location>
</feature>
<accession>A0A851PL52</accession>
<feature type="domain" description="Ras-associating" evidence="11">
    <location>
        <begin position="1120"/>
        <end position="1213"/>
    </location>
</feature>
<dbReference type="SUPFAM" id="SSF57863">
    <property type="entry name" value="ArfGap/RecO-like zinc finger"/>
    <property type="match status" value="1"/>
</dbReference>
<dbReference type="Gene3D" id="1.10.555.10">
    <property type="entry name" value="Rho GTPase activation protein"/>
    <property type="match status" value="1"/>
</dbReference>
<dbReference type="InterPro" id="IPR000159">
    <property type="entry name" value="RA_dom"/>
</dbReference>
<name>A0A851PL52_ANHAN</name>
<feature type="non-terminal residue" evidence="13">
    <location>
        <position position="1510"/>
    </location>
</feature>
<evidence type="ECO:0000256" key="6">
    <source>
        <dbReference type="PROSITE-ProRule" id="PRU00288"/>
    </source>
</evidence>
<evidence type="ECO:0000256" key="3">
    <source>
        <dbReference type="ARBA" id="ARBA00022490"/>
    </source>
</evidence>
<feature type="compositionally biased region" description="Polar residues" evidence="7">
    <location>
        <begin position="216"/>
        <end position="226"/>
    </location>
</feature>
<evidence type="ECO:0000256" key="4">
    <source>
        <dbReference type="ARBA" id="ARBA00022553"/>
    </source>
</evidence>
<dbReference type="GO" id="GO:0005096">
    <property type="term" value="F:GTPase activator activity"/>
    <property type="evidence" value="ECO:0007669"/>
    <property type="project" value="UniProtKB-KW"/>
</dbReference>
<dbReference type="GO" id="GO:0005547">
    <property type="term" value="F:phosphatidylinositol-3,4,5-trisphosphate binding"/>
    <property type="evidence" value="ECO:0007669"/>
    <property type="project" value="InterPro"/>
</dbReference>
<evidence type="ECO:0000259" key="12">
    <source>
        <dbReference type="PROSITE" id="PS50238"/>
    </source>
</evidence>
<keyword evidence="14" id="KW-1185">Reference proteome</keyword>
<dbReference type="InterPro" id="IPR037278">
    <property type="entry name" value="ARFGAP/RecO"/>
</dbReference>
<dbReference type="SUPFAM" id="SSF50729">
    <property type="entry name" value="PH domain-like"/>
    <property type="match status" value="5"/>
</dbReference>
<keyword evidence="6" id="KW-0862">Zinc</keyword>
<feature type="domain" description="PH" evidence="8">
    <location>
        <begin position="1226"/>
        <end position="1328"/>
    </location>
</feature>
<keyword evidence="6" id="KW-0479">Metal-binding</keyword>
<dbReference type="Gene3D" id="1.10.150.50">
    <property type="entry name" value="Transcription Factor, Ets-1"/>
    <property type="match status" value="1"/>
</dbReference>
<feature type="domain" description="PH" evidence="8">
    <location>
        <begin position="684"/>
        <end position="797"/>
    </location>
</feature>
<dbReference type="PROSITE" id="PS50105">
    <property type="entry name" value="SAM_DOMAIN"/>
    <property type="match status" value="1"/>
</dbReference>
<dbReference type="InterPro" id="IPR038508">
    <property type="entry name" value="ArfGAP_dom_sf"/>
</dbReference>
<evidence type="ECO:0000256" key="1">
    <source>
        <dbReference type="ARBA" id="ARBA00004496"/>
    </source>
</evidence>
<dbReference type="Gene3D" id="3.10.20.90">
    <property type="entry name" value="Phosphatidylinositol 3-kinase Catalytic Subunit, Chain A, domain 1"/>
    <property type="match status" value="1"/>
</dbReference>
<dbReference type="FunFam" id="2.30.29.30:FF:000201">
    <property type="entry name" value="arf-GAP with Rho-GAP domain, ANK repeat and PH domain-containing protein 3"/>
    <property type="match status" value="1"/>
</dbReference>
<dbReference type="Proteomes" id="UP000657035">
    <property type="component" value="Unassembled WGS sequence"/>
</dbReference>
<dbReference type="InterPro" id="IPR037858">
    <property type="entry name" value="RhoGAP_ARAP"/>
</dbReference>
<dbReference type="InterPro" id="IPR001849">
    <property type="entry name" value="PH_domain"/>
</dbReference>
<dbReference type="Pfam" id="PF00788">
    <property type="entry name" value="RA"/>
    <property type="match status" value="1"/>
</dbReference>
<evidence type="ECO:0000259" key="9">
    <source>
        <dbReference type="PROSITE" id="PS50105"/>
    </source>
</evidence>
<evidence type="ECO:0000256" key="7">
    <source>
        <dbReference type="SAM" id="MobiDB-lite"/>
    </source>
</evidence>
<evidence type="ECO:0000259" key="10">
    <source>
        <dbReference type="PROSITE" id="PS50115"/>
    </source>
</evidence>
<sequence>MSSPCSPDSDIADWLATIHLERYRDVFKQHGYHMARDAASLDGDHLQQIGITATGHRKRILNLVQQTRMLSQSQGGPTSGDTHLRATEVLDALQAGENAMKAEPGGATDAFGTQQRVTASAQASRLEKDPAPPLMKPVPKPRTVFPRSKPEQGLVPMPLARTTVPAHSPGSDRVPAAFVVLEGFVPGESSTDLESPEPRPVLSHAAAAGLPHSPISHRTSSECSSEGRSEDEDTRSQLINRIVQNDTEGYSTVEAPRSEGTPFSLPAHLYPDEVLDDLTISPYASFTSLSEPRPTMLSGWLDKLSPQGNYVFQRRYVRFDGKNLMYFSSEKEPYPKGVIPLSVIEMARSTKDNKFQVFTSHRIFVFRAENEAQRNEWCSTLQKKVTEQRLVGSQPRPANTAHCQKSGTLELKGQKSKVFAALSLPEMWLYKSEQFFKMGIAICLIEMRGSTIREAKNRSFELITPFKIFSFVAESEREKREWMEALQEAIAEMLYDYEVAEKIWSNKANKYCADCWAQSPDWASINLCVVICKQWQHRSLGSNISKVQSLKLDTSVWSNEIVQLFIVLGNDRANRFWAARLPAAEALYPDASAEQRRDFISRKYREGRYRLPHPHYATQEDVLQALCTAVAGPALLKTILQFFSSSEAGLAADPTVCEVAPGADLCPCAQELGPEGVYNEITQPVMHSGYLYRAMAPSKLPGTKKTKEDFQRTWCSLVRALLFFETEKCTEPLGHIESRDLISLGVSRAQALASPSPTERFRFTLELFLTGEKVQQLGTDGPETLQAWASAIGKWFTPVSCHCLLGYEFQRVGQLRYKCMLNPERWQQAFFILQKAHLFICPAEDDGTEDSINLRRLQELSLVPPTETPEKKELLILVEMGRTFYLQGLTRADSAAWYADIQASAGGRGNALRDQQLSRGDIPIIVDSCIAFITQYGLRHEGIYRKNGAKSRIKVLMEEFRRDARNVKLRINDNFIEDVTDVLKRFFRELEDPVFTLELHPQWKEAAEISSKPQRLERYKELIHHLPRLNHKTLAALIGHLYRVQKCADLNQMSTKNLALLFAPSLFQTDGKGEHEVKVMEDLIDNYVSIFNIDEDQVSQMDLENSLITTWKDTQLSQAGDLIIEVYLEQKLPDCCVTLKVSPTMTAEELTNQVLEMRNVATSLDIWLTFEALENGELERPLHPKEKVLEQALQWCKLPEPSAAYLLVRKVPIGEGSCLFTGIKRETPKCGLLKCREEPPKLLGNKFQERYFVIRDRRLLLLKEKRSAKPEREWPLDAAKVYMGIRKKLKPPAQWGFTLTLDKQQLYLVCSGQAELWDWTTSILKAQHDDLNPVIMRRRSSSDLAKQKFGTMPLVPLHGDSTDATMLSAKQTLHRLHTRRTLSMFFPMKMHQDSLEEQKEKEADADPVYEEVGNFPELATLELERGLLADLSAVPPVDRSKKPATFPEQPPSTALRSSLPSSPAQRVVDPSVTKALKKSMQSSSVINNKLIQELSSVILRKNEGQPPGPG</sequence>
<comment type="subcellular location">
    <subcellularLocation>
        <location evidence="1">Cytoplasm</location>
    </subcellularLocation>
</comment>
<dbReference type="PANTHER" id="PTHR45899:SF4">
    <property type="entry name" value="ARF-GAP WITH RHO-GAP DOMAIN, ANK REPEAT AND PH DOMAIN-CONTAINING PROTEIN 3"/>
    <property type="match status" value="1"/>
</dbReference>
<feature type="domain" description="PH" evidence="8">
    <location>
        <begin position="402"/>
        <end position="491"/>
    </location>
</feature>
<dbReference type="SUPFAM" id="SSF54236">
    <property type="entry name" value="Ubiquitin-like"/>
    <property type="match status" value="1"/>
</dbReference>
<reference evidence="13" key="1">
    <citation type="submission" date="2019-09" db="EMBL/GenBank/DDBJ databases">
        <title>Bird 10,000 Genomes (B10K) Project - Family phase.</title>
        <authorList>
            <person name="Zhang G."/>
        </authorList>
    </citation>
    <scope>NUCLEOTIDE SEQUENCE</scope>
    <source>
        <strain evidence="13">B10K-CU-031-38</strain>
    </source>
</reference>
<keyword evidence="6" id="KW-0863">Zinc-finger</keyword>
<keyword evidence="3" id="KW-0963">Cytoplasm</keyword>
<dbReference type="Pfam" id="PF00620">
    <property type="entry name" value="RhoGAP"/>
    <property type="match status" value="1"/>
</dbReference>
<feature type="domain" description="SAM" evidence="9">
    <location>
        <begin position="6"/>
        <end position="70"/>
    </location>
</feature>